<proteinExistence type="predicted"/>
<dbReference type="EMBL" id="CP002160">
    <property type="protein sequence ID" value="ADL53053.1"/>
    <property type="molecule type" value="Genomic_DNA"/>
</dbReference>
<sequence>MFVYIYEDSYQYNSERPAIEKEVSRVEVFDDRIEGYDYEGYKHVWNNFFALTYQNEYLYDLRKTEVYLYETAKAYNKGRPEVVVEVVDIQINNKFITLRNDYTHIINANRILAAVYNEQQHLRKGNI</sequence>
<evidence type="ECO:0000313" key="2">
    <source>
        <dbReference type="Proteomes" id="UP000002730"/>
    </source>
</evidence>
<dbReference type="AlphaFoldDB" id="D9SV79"/>
<evidence type="ECO:0000313" key="1">
    <source>
        <dbReference type="EMBL" id="ADL53053.1"/>
    </source>
</evidence>
<organism evidence="1 2">
    <name type="scientific">Clostridium cellulovorans (strain ATCC 35296 / DSM 3052 / OCM 3 / 743B)</name>
    <dbReference type="NCBI Taxonomy" id="573061"/>
    <lineage>
        <taxon>Bacteria</taxon>
        <taxon>Bacillati</taxon>
        <taxon>Bacillota</taxon>
        <taxon>Clostridia</taxon>
        <taxon>Eubacteriales</taxon>
        <taxon>Clostridiaceae</taxon>
        <taxon>Clostridium</taxon>
    </lineage>
</organism>
<dbReference type="Proteomes" id="UP000002730">
    <property type="component" value="Chromosome"/>
</dbReference>
<reference evidence="1 2" key="1">
    <citation type="submission" date="2010-08" db="EMBL/GenBank/DDBJ databases">
        <title>Complete sequence of Clostridium cellulovorans 743B.</title>
        <authorList>
            <consortium name="US DOE Joint Genome Institute"/>
            <person name="Lucas S."/>
            <person name="Copeland A."/>
            <person name="Lapidus A."/>
            <person name="Cheng J.-F."/>
            <person name="Bruce D."/>
            <person name="Goodwin L."/>
            <person name="Pitluck S."/>
            <person name="Chertkov O."/>
            <person name="Detter J.C."/>
            <person name="Han C."/>
            <person name="Tapia R."/>
            <person name="Land M."/>
            <person name="Hauser L."/>
            <person name="Chang Y.-J."/>
            <person name="Jeffries C."/>
            <person name="Kyrpides N."/>
            <person name="Ivanova N."/>
            <person name="Mikhailova N."/>
            <person name="Hemme C.L."/>
            <person name="Woyke T."/>
        </authorList>
    </citation>
    <scope>NUCLEOTIDE SEQUENCE [LARGE SCALE GENOMIC DNA]</scope>
    <source>
        <strain evidence="2">ATCC 35296 / DSM 3052 / OCM 3 / 743B</strain>
    </source>
</reference>
<accession>D9SV79</accession>
<keyword evidence="2" id="KW-1185">Reference proteome</keyword>
<dbReference type="STRING" id="573061.Clocel_3374"/>
<name>D9SV79_CLOC7</name>
<protein>
    <submittedName>
        <fullName evidence="1">Uncharacterized protein</fullName>
    </submittedName>
</protein>
<gene>
    <name evidence="1" type="ordered locus">Clocel_3374</name>
</gene>
<dbReference type="KEGG" id="ccb:Clocel_3374"/>
<dbReference type="RefSeq" id="WP_010073452.1">
    <property type="nucleotide sequence ID" value="NC_014393.1"/>
</dbReference>
<dbReference type="HOGENOM" id="CLU_1966708_0_0_9"/>